<evidence type="ECO:0000256" key="6">
    <source>
        <dbReference type="ARBA" id="ARBA00023136"/>
    </source>
</evidence>
<reference evidence="10 11" key="1">
    <citation type="journal article" date="2017" name="Mol. Biol. Evol.">
        <title>The 4-celled Tetrabaena socialis nuclear genome reveals the essential components for genetic control of cell number at the origin of multicellularity in the volvocine lineage.</title>
        <authorList>
            <person name="Featherston J."/>
            <person name="Arakaki Y."/>
            <person name="Hanschen E.R."/>
            <person name="Ferris P.J."/>
            <person name="Michod R.E."/>
            <person name="Olson B.J.S.C."/>
            <person name="Nozaki H."/>
            <person name="Durand P.M."/>
        </authorList>
    </citation>
    <scope>NUCLEOTIDE SEQUENCE [LARGE SCALE GENOMIC DNA]</scope>
    <source>
        <strain evidence="10 11">NIES-571</strain>
    </source>
</reference>
<dbReference type="Proteomes" id="UP000236333">
    <property type="component" value="Unassembled WGS sequence"/>
</dbReference>
<keyword evidence="3" id="KW-0732">Signal</keyword>
<dbReference type="OrthoDB" id="534659at2759"/>
<evidence type="ECO:0000259" key="9">
    <source>
        <dbReference type="PROSITE" id="PS50287"/>
    </source>
</evidence>
<keyword evidence="6" id="KW-0472">Membrane</keyword>
<comment type="subcellular location">
    <subcellularLocation>
        <location evidence="1">Membrane</location>
        <topology evidence="1">Single-pass membrane protein</topology>
    </subcellularLocation>
</comment>
<keyword evidence="8" id="KW-0325">Glycoprotein</keyword>
<dbReference type="SMART" id="SM00202">
    <property type="entry name" value="SR"/>
    <property type="match status" value="4"/>
</dbReference>
<gene>
    <name evidence="10" type="ORF">TSOC_009153</name>
</gene>
<evidence type="ECO:0000313" key="10">
    <source>
        <dbReference type="EMBL" id="PNH04661.1"/>
    </source>
</evidence>
<dbReference type="PANTHER" id="PTHR48071:SF18">
    <property type="entry name" value="DELETED IN MALIGNANT BRAIN TUMORS 1 PROTEIN-RELATED"/>
    <property type="match status" value="1"/>
</dbReference>
<dbReference type="FunFam" id="3.10.250.10:FF:000001">
    <property type="entry name" value="Lysyl oxidase 4 isoform X1"/>
    <property type="match status" value="1"/>
</dbReference>
<name>A0A2J7ZWJ6_9CHLO</name>
<feature type="domain" description="SRCR" evidence="9">
    <location>
        <begin position="382"/>
        <end position="490"/>
    </location>
</feature>
<evidence type="ECO:0000256" key="4">
    <source>
        <dbReference type="ARBA" id="ARBA00022737"/>
    </source>
</evidence>
<dbReference type="GO" id="GO:0016020">
    <property type="term" value="C:membrane"/>
    <property type="evidence" value="ECO:0007669"/>
    <property type="project" value="UniProtKB-SubCell"/>
</dbReference>
<evidence type="ECO:0000256" key="3">
    <source>
        <dbReference type="ARBA" id="ARBA00022729"/>
    </source>
</evidence>
<dbReference type="AlphaFoldDB" id="A0A2J7ZWJ6"/>
<evidence type="ECO:0000256" key="5">
    <source>
        <dbReference type="ARBA" id="ARBA00022989"/>
    </source>
</evidence>
<dbReference type="PROSITE" id="PS50287">
    <property type="entry name" value="SRCR_2"/>
    <property type="match status" value="4"/>
</dbReference>
<keyword evidence="11" id="KW-1185">Reference proteome</keyword>
<keyword evidence="4" id="KW-0677">Repeat</keyword>
<evidence type="ECO:0000256" key="7">
    <source>
        <dbReference type="ARBA" id="ARBA00023157"/>
    </source>
</evidence>
<dbReference type="InterPro" id="IPR001190">
    <property type="entry name" value="SRCR"/>
</dbReference>
<dbReference type="PRINTS" id="PR00258">
    <property type="entry name" value="SPERACTRCPTR"/>
</dbReference>
<evidence type="ECO:0000256" key="2">
    <source>
        <dbReference type="ARBA" id="ARBA00022692"/>
    </source>
</evidence>
<evidence type="ECO:0000313" key="11">
    <source>
        <dbReference type="Proteomes" id="UP000236333"/>
    </source>
</evidence>
<dbReference type="PROSITE" id="PS00420">
    <property type="entry name" value="SRCR_1"/>
    <property type="match status" value="3"/>
</dbReference>
<dbReference type="Pfam" id="PF00530">
    <property type="entry name" value="SRCR"/>
    <property type="match status" value="4"/>
</dbReference>
<dbReference type="FunFam" id="3.10.250.10:FF:000016">
    <property type="entry name" value="Scavenger receptor cysteine-rich protein type 12"/>
    <property type="match status" value="2"/>
</dbReference>
<sequence length="815" mass="81416">MPSGCWAACQGLAVRRKGACQDSDPLAALLTIPGSDAAAAAAAAAAAGGPSAAPASSSLPHVLSVDVSGEGLSGGAADAAGSSAAGGAASSGDAGGGVAGRYASEGFVYAGHAALQDEGPRGAGRAGFVGRLTMEGDSAAAAYDSAGGSSSSSGGGVGGAALAGTPARVPARLRVRAIRVSWDGAVFLERLDLCAPLNESVWSTRASCGHVYDLAVTCRTTANVAAGSTDSGNRTLGAFPCPSEGAVRLRDGADPSWGRVEYCYGGQWGSVCQDGWDDLDASVVCRQLNRSFGVALPGVLRGGTSPPGPAAMRVWLQQVGCTGSEATLSACLRPTASGPAALGATDCGHRADAGAACSDSPPAAPGVPPASTPACNNASGTLRLVGGGSGGDSPSGRVEVCYAGLWGAVCEANWGDWDAAVACRQLGFANGRPIPADPMKGQPVWMSEMRCEALASVAVGDWPGRLTSCPFWGMEDVNCPYGAVAGLQCTNAATFPTQAFPCATPGALRLGGGPHNATGRLEVCHGGQWGTVCEDLFGATDALVACRQLGFASGSVLPRLLVPDGHPDAPVWMDNLDCIGPEAALADCPFGSWGVHDCSHTQLGFNEGFAVAAPYIPSYGTNGLYYTFVRNPTGMAIALDHVSCTATSARLAQCVLQPAAGGCIHGEDVAVACLASKPGRAKRYSCKAGLGVRLVAGPSAASGTLQVCHSGQWGTVCDEGWADEDAAVACRQLGFTSGAAVRGQGPGRASNGTGPLLGPFPPGPPDMRVWLSELACSARNTDLLGCGHSGWGTSTAAGCGTHSRDAGAVCWGRPS</sequence>
<evidence type="ECO:0000256" key="1">
    <source>
        <dbReference type="ARBA" id="ARBA00004167"/>
    </source>
</evidence>
<dbReference type="InterPro" id="IPR036772">
    <property type="entry name" value="SRCR-like_dom_sf"/>
</dbReference>
<feature type="domain" description="SRCR" evidence="9">
    <location>
        <begin position="692"/>
        <end position="811"/>
    </location>
</feature>
<dbReference type="Gene3D" id="3.10.250.10">
    <property type="entry name" value="SRCR-like domain"/>
    <property type="match status" value="4"/>
</dbReference>
<evidence type="ECO:0000256" key="8">
    <source>
        <dbReference type="ARBA" id="ARBA00023180"/>
    </source>
</evidence>
<keyword evidence="5" id="KW-1133">Transmembrane helix</keyword>
<comment type="caution">
    <text evidence="10">The sequence shown here is derived from an EMBL/GenBank/DDBJ whole genome shotgun (WGS) entry which is preliminary data.</text>
</comment>
<feature type="domain" description="SRCR" evidence="9">
    <location>
        <begin position="247"/>
        <end position="358"/>
    </location>
</feature>
<keyword evidence="2" id="KW-0812">Transmembrane</keyword>
<dbReference type="PANTHER" id="PTHR48071">
    <property type="entry name" value="SRCR DOMAIN-CONTAINING PROTEIN"/>
    <property type="match status" value="1"/>
</dbReference>
<protein>
    <submittedName>
        <fullName evidence="10">Deleted in malignant brain tumors 1 protein</fullName>
    </submittedName>
</protein>
<feature type="domain" description="SRCR" evidence="9">
    <location>
        <begin position="508"/>
        <end position="602"/>
    </location>
</feature>
<accession>A0A2J7ZWJ6</accession>
<dbReference type="EMBL" id="PGGS01000370">
    <property type="protein sequence ID" value="PNH04661.1"/>
    <property type="molecule type" value="Genomic_DNA"/>
</dbReference>
<dbReference type="SUPFAM" id="SSF56487">
    <property type="entry name" value="SRCR-like"/>
    <property type="match status" value="5"/>
</dbReference>
<keyword evidence="7" id="KW-1015">Disulfide bond</keyword>
<proteinExistence type="predicted"/>
<organism evidence="10 11">
    <name type="scientific">Tetrabaena socialis</name>
    <dbReference type="NCBI Taxonomy" id="47790"/>
    <lineage>
        <taxon>Eukaryota</taxon>
        <taxon>Viridiplantae</taxon>
        <taxon>Chlorophyta</taxon>
        <taxon>core chlorophytes</taxon>
        <taxon>Chlorophyceae</taxon>
        <taxon>CS clade</taxon>
        <taxon>Chlamydomonadales</taxon>
        <taxon>Tetrabaenaceae</taxon>
        <taxon>Tetrabaena</taxon>
    </lineage>
</organism>